<comment type="caution">
    <text evidence="1">The sequence shown here is derived from an EMBL/GenBank/DDBJ whole genome shotgun (WGS) entry which is preliminary data.</text>
</comment>
<evidence type="ECO:0000313" key="2">
    <source>
        <dbReference type="Proteomes" id="UP000684084"/>
    </source>
</evidence>
<gene>
    <name evidence="1" type="ORF">CHRIB12_LOCUS4629</name>
</gene>
<dbReference type="AlphaFoldDB" id="A0A916E1R4"/>
<evidence type="ECO:0000313" key="1">
    <source>
        <dbReference type="EMBL" id="CAB5349206.1"/>
    </source>
</evidence>
<accession>A0A916E1R4</accession>
<protein>
    <submittedName>
        <fullName evidence="1">Uncharacterized protein</fullName>
    </submittedName>
</protein>
<proteinExistence type="predicted"/>
<name>A0A916E1R4_9GLOM</name>
<reference evidence="1" key="1">
    <citation type="submission" date="2020-05" db="EMBL/GenBank/DDBJ databases">
        <authorList>
            <person name="Rincon C."/>
            <person name="Sanders R I."/>
            <person name="Robbins C."/>
            <person name="Chaturvedi A."/>
        </authorList>
    </citation>
    <scope>NUCLEOTIDE SEQUENCE</scope>
    <source>
        <strain evidence="1">CHB12</strain>
    </source>
</reference>
<dbReference type="VEuPathDB" id="FungiDB:RhiirFUN_006447"/>
<dbReference type="OrthoDB" id="2420970at2759"/>
<dbReference type="EMBL" id="CAGKOT010000007">
    <property type="protein sequence ID" value="CAB5349206.1"/>
    <property type="molecule type" value="Genomic_DNA"/>
</dbReference>
<dbReference type="Proteomes" id="UP000684084">
    <property type="component" value="Unassembled WGS sequence"/>
</dbReference>
<organism evidence="1 2">
    <name type="scientific">Rhizophagus irregularis</name>
    <dbReference type="NCBI Taxonomy" id="588596"/>
    <lineage>
        <taxon>Eukaryota</taxon>
        <taxon>Fungi</taxon>
        <taxon>Fungi incertae sedis</taxon>
        <taxon>Mucoromycota</taxon>
        <taxon>Glomeromycotina</taxon>
        <taxon>Glomeromycetes</taxon>
        <taxon>Glomerales</taxon>
        <taxon>Glomeraceae</taxon>
        <taxon>Rhizophagus</taxon>
    </lineage>
</organism>
<sequence length="314" mass="37261">MGENCVAYFSHTKIGETEKIGLECNAWETVNQCGKYVTFKLLNDSNEIPSMNTINAFELMRSASMHNYLPEFKLPAKNFWEQLRIDLNELIRSNGGGWIGKDNANNIGKKFVTDLAKSIWCVDICSYKTFNERFKIPALFTNFFDQAHPEKYKSSRRSFDSEELQRHYKILMNYIELPWMEKPKFAWLKEPLLLYANNLLNSLTPVVDEEKAGYIEILDENTWRKPEVVKEFRILTKTLEELEYWEPVNINLFCPVLRKQRFRFVEKLKVAFPFKDMINKHYTIRNNLKQTLQVYHTRAMRKEFLDTVELYIGK</sequence>